<comment type="caution">
    <text evidence="6">The sequence shown here is derived from an EMBL/GenBank/DDBJ whole genome shotgun (WGS) entry which is preliminary data.</text>
</comment>
<name>A0A161Q7E2_9PROT</name>
<dbReference type="Proteomes" id="UP000075787">
    <property type="component" value="Unassembled WGS sequence"/>
</dbReference>
<dbReference type="PANTHER" id="PTHR46796">
    <property type="entry name" value="HTH-TYPE TRANSCRIPTIONAL ACTIVATOR RHAS-RELATED"/>
    <property type="match status" value="1"/>
</dbReference>
<evidence type="ECO:0000313" key="7">
    <source>
        <dbReference type="Proteomes" id="UP000075787"/>
    </source>
</evidence>
<evidence type="ECO:0000313" key="6">
    <source>
        <dbReference type="EMBL" id="KYO56454.1"/>
    </source>
</evidence>
<dbReference type="PANTHER" id="PTHR46796:SF6">
    <property type="entry name" value="ARAC SUBFAMILY"/>
    <property type="match status" value="1"/>
</dbReference>
<proteinExistence type="predicted"/>
<keyword evidence="3" id="KW-0804">Transcription</keyword>
<evidence type="ECO:0000256" key="2">
    <source>
        <dbReference type="ARBA" id="ARBA00023125"/>
    </source>
</evidence>
<dbReference type="SUPFAM" id="SSF46689">
    <property type="entry name" value="Homeodomain-like"/>
    <property type="match status" value="1"/>
</dbReference>
<dbReference type="InterPro" id="IPR035418">
    <property type="entry name" value="AraC-bd_2"/>
</dbReference>
<dbReference type="PROSITE" id="PS01124">
    <property type="entry name" value="HTH_ARAC_FAMILY_2"/>
    <property type="match status" value="1"/>
</dbReference>
<dbReference type="SMART" id="SM00342">
    <property type="entry name" value="HTH_ARAC"/>
    <property type="match status" value="1"/>
</dbReference>
<dbReference type="InterPro" id="IPR009057">
    <property type="entry name" value="Homeodomain-like_sf"/>
</dbReference>
<organism evidence="6 7">
    <name type="scientific">Tistrella mobilis</name>
    <dbReference type="NCBI Taxonomy" id="171437"/>
    <lineage>
        <taxon>Bacteria</taxon>
        <taxon>Pseudomonadati</taxon>
        <taxon>Pseudomonadota</taxon>
        <taxon>Alphaproteobacteria</taxon>
        <taxon>Geminicoccales</taxon>
        <taxon>Geminicoccaceae</taxon>
        <taxon>Tistrella</taxon>
    </lineage>
</organism>
<sequence length="326" mass="34738">MSLSTTSPSTTPGGASWRAADHPPDLRPEVWRSTLETVYDGWAATGRPMPGFDARLLQRRAGPVTVVDCICDPCAGSRRRPGPARDGRELVVIQLVLGGREQFSIGEARIALGPGDVLVWTTTRPMSFEVTERLHKRSVVLPLARLRHWLPGSWQGATGRMAAGTAGAALVSGAVGAMAGGLLEQNLPDGEALGEAMLGVLVAGLGAEAPRRAGGLRAAQLDRVKALIDARLDDPDLDPAGIAAAAGISLRHLHALFGSAGTTVRRHLITARLDRCRRDLANPVMAGRTITDIAFSWGFQNAGHFGRRFRDAYGLSPQAFRQGRDR</sequence>
<evidence type="ECO:0000259" key="5">
    <source>
        <dbReference type="PROSITE" id="PS01124"/>
    </source>
</evidence>
<feature type="region of interest" description="Disordered" evidence="4">
    <location>
        <begin position="1"/>
        <end position="25"/>
    </location>
</feature>
<dbReference type="GO" id="GO:0003700">
    <property type="term" value="F:DNA-binding transcription factor activity"/>
    <property type="evidence" value="ECO:0007669"/>
    <property type="project" value="InterPro"/>
</dbReference>
<dbReference type="InterPro" id="IPR050204">
    <property type="entry name" value="AraC_XylS_family_regulators"/>
</dbReference>
<dbReference type="Gene3D" id="1.10.10.60">
    <property type="entry name" value="Homeodomain-like"/>
    <property type="match status" value="1"/>
</dbReference>
<dbReference type="Pfam" id="PF12833">
    <property type="entry name" value="HTH_18"/>
    <property type="match status" value="1"/>
</dbReference>
<feature type="compositionally biased region" description="Low complexity" evidence="4">
    <location>
        <begin position="1"/>
        <end position="12"/>
    </location>
</feature>
<dbReference type="InterPro" id="IPR020449">
    <property type="entry name" value="Tscrpt_reg_AraC-type_HTH"/>
</dbReference>
<evidence type="ECO:0000256" key="1">
    <source>
        <dbReference type="ARBA" id="ARBA00023015"/>
    </source>
</evidence>
<gene>
    <name evidence="6" type="ORF">AUP44_22065</name>
</gene>
<dbReference type="PRINTS" id="PR00032">
    <property type="entry name" value="HTHARAC"/>
</dbReference>
<dbReference type="EMBL" id="LPZR01000044">
    <property type="protein sequence ID" value="KYO56454.1"/>
    <property type="molecule type" value="Genomic_DNA"/>
</dbReference>
<evidence type="ECO:0000256" key="3">
    <source>
        <dbReference type="ARBA" id="ARBA00023163"/>
    </source>
</evidence>
<reference evidence="6 7" key="1">
    <citation type="submission" date="2015-12" db="EMBL/GenBank/DDBJ databases">
        <title>Genome sequence of Tistrella mobilis MCCC 1A02139.</title>
        <authorList>
            <person name="Lu L."/>
            <person name="Lai Q."/>
            <person name="Shao Z."/>
            <person name="Qian P."/>
        </authorList>
    </citation>
    <scope>NUCLEOTIDE SEQUENCE [LARGE SCALE GENOMIC DNA]</scope>
    <source>
        <strain evidence="6 7">MCCC 1A02139</strain>
    </source>
</reference>
<feature type="domain" description="HTH araC/xylS-type" evidence="5">
    <location>
        <begin position="222"/>
        <end position="323"/>
    </location>
</feature>
<dbReference type="GO" id="GO:0043565">
    <property type="term" value="F:sequence-specific DNA binding"/>
    <property type="evidence" value="ECO:0007669"/>
    <property type="project" value="InterPro"/>
</dbReference>
<dbReference type="AlphaFoldDB" id="A0A161Q7E2"/>
<keyword evidence="2" id="KW-0238">DNA-binding</keyword>
<protein>
    <recommendedName>
        <fullName evidence="5">HTH araC/xylS-type domain-containing protein</fullName>
    </recommendedName>
</protein>
<evidence type="ECO:0000256" key="4">
    <source>
        <dbReference type="SAM" id="MobiDB-lite"/>
    </source>
</evidence>
<dbReference type="Pfam" id="PF14525">
    <property type="entry name" value="AraC_binding_2"/>
    <property type="match status" value="1"/>
</dbReference>
<keyword evidence="1" id="KW-0805">Transcription regulation</keyword>
<dbReference type="InterPro" id="IPR018060">
    <property type="entry name" value="HTH_AraC"/>
</dbReference>
<dbReference type="GeneID" id="97239734"/>
<accession>A0A161Q7E2</accession>
<dbReference type="OrthoDB" id="5295469at2"/>
<dbReference type="RefSeq" id="WP_062761872.1">
    <property type="nucleotide sequence ID" value="NZ_CP121043.1"/>
</dbReference>